<dbReference type="AlphaFoldDB" id="A0A850QWE2"/>
<sequence length="101" mass="11388">MAHSNLPQPSITKSQQASSVSPLHQSGSTAMSVQDPVFPIDKALYKLYQNLRNCNLRVIEMVSALNFVLRQYEGASIICTCDDLECFITEIEMYETEENLK</sequence>
<name>A0A850QWE2_PHODD</name>
<reference evidence="2 3" key="1">
    <citation type="submission" date="2020-06" db="EMBL/GenBank/DDBJ databases">
        <title>Photobacterium damselae subsp. damselae comparative genomics.</title>
        <authorList>
            <person name="Osorio C.R."/>
        </authorList>
    </citation>
    <scope>NUCLEOTIDE SEQUENCE [LARGE SCALE GENOMIC DNA]</scope>
    <source>
        <strain evidence="2 3">TW250/03</strain>
    </source>
</reference>
<dbReference type="Proteomes" id="UP000533429">
    <property type="component" value="Unassembled WGS sequence"/>
</dbReference>
<accession>A0A850QWE2</accession>
<comment type="caution">
    <text evidence="2">The sequence shown here is derived from an EMBL/GenBank/DDBJ whole genome shotgun (WGS) entry which is preliminary data.</text>
</comment>
<proteinExistence type="predicted"/>
<evidence type="ECO:0000313" key="3">
    <source>
        <dbReference type="Proteomes" id="UP000533429"/>
    </source>
</evidence>
<protein>
    <submittedName>
        <fullName evidence="2">Uncharacterized protein</fullName>
    </submittedName>
</protein>
<dbReference type="EMBL" id="JABXOR010000569">
    <property type="protein sequence ID" value="NVP00345.1"/>
    <property type="molecule type" value="Genomic_DNA"/>
</dbReference>
<evidence type="ECO:0000313" key="2">
    <source>
        <dbReference type="EMBL" id="NVP00345.1"/>
    </source>
</evidence>
<organism evidence="2 3">
    <name type="scientific">Photobacterium damselae subsp. damselae</name>
    <name type="common">Listonella damsela</name>
    <dbReference type="NCBI Taxonomy" id="85581"/>
    <lineage>
        <taxon>Bacteria</taxon>
        <taxon>Pseudomonadati</taxon>
        <taxon>Pseudomonadota</taxon>
        <taxon>Gammaproteobacteria</taxon>
        <taxon>Vibrionales</taxon>
        <taxon>Vibrionaceae</taxon>
        <taxon>Photobacterium</taxon>
    </lineage>
</organism>
<gene>
    <name evidence="2" type="ORF">HWA77_09010</name>
</gene>
<evidence type="ECO:0000256" key="1">
    <source>
        <dbReference type="SAM" id="MobiDB-lite"/>
    </source>
</evidence>
<feature type="region of interest" description="Disordered" evidence="1">
    <location>
        <begin position="1"/>
        <end position="30"/>
    </location>
</feature>